<dbReference type="InterPro" id="IPR052374">
    <property type="entry name" value="SERAC1"/>
</dbReference>
<organism evidence="2 3">
    <name type="scientific">Byssothecium circinans</name>
    <dbReference type="NCBI Taxonomy" id="147558"/>
    <lineage>
        <taxon>Eukaryota</taxon>
        <taxon>Fungi</taxon>
        <taxon>Dikarya</taxon>
        <taxon>Ascomycota</taxon>
        <taxon>Pezizomycotina</taxon>
        <taxon>Dothideomycetes</taxon>
        <taxon>Pleosporomycetidae</taxon>
        <taxon>Pleosporales</taxon>
        <taxon>Massarineae</taxon>
        <taxon>Massarinaceae</taxon>
        <taxon>Byssothecium</taxon>
    </lineage>
</organism>
<name>A0A6A5TGV0_9PLEO</name>
<dbReference type="InterPro" id="IPR002182">
    <property type="entry name" value="NB-ARC"/>
</dbReference>
<dbReference type="SUPFAM" id="SSF53474">
    <property type="entry name" value="alpha/beta-Hydrolases"/>
    <property type="match status" value="1"/>
</dbReference>
<dbReference type="Gene3D" id="3.40.50.300">
    <property type="entry name" value="P-loop containing nucleotide triphosphate hydrolases"/>
    <property type="match status" value="1"/>
</dbReference>
<keyword evidence="3" id="KW-1185">Reference proteome</keyword>
<dbReference type="EMBL" id="ML977018">
    <property type="protein sequence ID" value="KAF1951354.1"/>
    <property type="molecule type" value="Genomic_DNA"/>
</dbReference>
<gene>
    <name evidence="2" type="ORF">CC80DRAFT_210229</name>
</gene>
<dbReference type="GO" id="GO:0043531">
    <property type="term" value="F:ADP binding"/>
    <property type="evidence" value="ECO:0007669"/>
    <property type="project" value="InterPro"/>
</dbReference>
<dbReference type="SUPFAM" id="SSF48452">
    <property type="entry name" value="TPR-like"/>
    <property type="match status" value="1"/>
</dbReference>
<dbReference type="PANTHER" id="PTHR48182:SF3">
    <property type="entry name" value="DUF676 DOMAIN-CONTAINING PROTEIN"/>
    <property type="match status" value="1"/>
</dbReference>
<dbReference type="PANTHER" id="PTHR48182">
    <property type="entry name" value="PROTEIN SERAC1"/>
    <property type="match status" value="1"/>
</dbReference>
<sequence length="882" mass="98750">MPAPLTAQSIVAVQGLGAHAFYTWVRKVPTAQTTKRTKERIRVKTFSRLFGKKSRSPDDDGGRTTREVMWPRDLLVPAFTNARVATYSYGSDWRDRQVNTSLWECGQQLLEVLLQHRQGASERRRPLILIGHSLGGLVIQQALTNAVHGLDYTDIRASVAGIIFLGTPFQGSSEAVYAQWLAKLIRLQEAEGHRYTLLKTLQRECASLRDLLTSFWRSYGDYNMTCFYENREAEYGPINRQFVSRQSATLVGQKMMYMDTDHSGLNKFSGADDRNFMLLLPELRSMVENSRSVVEERYRSKDASPAGNVHWMVPRTVNSLFTGRSEVVERMQSALRNNGLDATKQTRIAITGIGGMGKSEVCLKVADLVRADFWGVFWVDVGRESTAKNDFITIAKALGSPAESVDEARQSLANTKKRWLLVLDNADDVDVDYARYLPSGAQGAIILTSRNPQCSQYSTAPAEALVGLDPEHSTQLLLKAARMPEEAWQSRETQVQAQEIVSLLGSHTLALIQAGAYVAEGFCQLAEYPKKYQQHRKRLLEHHPEQEQSRYRDVFATFEASADALERSGSQEGRDALDLLAVLCMLHSGALPLMVFEDAWRAARRVLRDVPAEIDGTEKLDKMGDLGRWHVAQLPKFVDTEADEWDDYCLKKASARLVSLSLVTRHALGDGGGGLSMHPLAHAWAKDRLEKEQQRRAWATAGCVLAVSRGQTKLWQVCERELRPHVQSLLSPGVQAMLSCGPQEAVLAVLLRCGWALNTMREDARLEQLLSGIYQALDITPSDPSREHVPIWDLAASNMGYMGHAKETVELLEHVVEIRETTLDERHPDRLASQHQLASAYQANGQTTKAVELLEHVVKIKRATMTATHPSRLVSERALSYY</sequence>
<dbReference type="Proteomes" id="UP000800035">
    <property type="component" value="Unassembled WGS sequence"/>
</dbReference>
<dbReference type="SUPFAM" id="SSF52540">
    <property type="entry name" value="P-loop containing nucleoside triphosphate hydrolases"/>
    <property type="match status" value="1"/>
</dbReference>
<dbReference type="AlphaFoldDB" id="A0A6A5TGV0"/>
<dbReference type="InterPro" id="IPR011990">
    <property type="entry name" value="TPR-like_helical_dom_sf"/>
</dbReference>
<evidence type="ECO:0000313" key="2">
    <source>
        <dbReference type="EMBL" id="KAF1951354.1"/>
    </source>
</evidence>
<dbReference type="InterPro" id="IPR027417">
    <property type="entry name" value="P-loop_NTPase"/>
</dbReference>
<dbReference type="InterPro" id="IPR029058">
    <property type="entry name" value="AB_hydrolase_fold"/>
</dbReference>
<reference evidence="2" key="1">
    <citation type="journal article" date="2020" name="Stud. Mycol.">
        <title>101 Dothideomycetes genomes: a test case for predicting lifestyles and emergence of pathogens.</title>
        <authorList>
            <person name="Haridas S."/>
            <person name="Albert R."/>
            <person name="Binder M."/>
            <person name="Bloem J."/>
            <person name="Labutti K."/>
            <person name="Salamov A."/>
            <person name="Andreopoulos B."/>
            <person name="Baker S."/>
            <person name="Barry K."/>
            <person name="Bills G."/>
            <person name="Bluhm B."/>
            <person name="Cannon C."/>
            <person name="Castanera R."/>
            <person name="Culley D."/>
            <person name="Daum C."/>
            <person name="Ezra D."/>
            <person name="Gonzalez J."/>
            <person name="Henrissat B."/>
            <person name="Kuo A."/>
            <person name="Liang C."/>
            <person name="Lipzen A."/>
            <person name="Lutzoni F."/>
            <person name="Magnuson J."/>
            <person name="Mondo S."/>
            <person name="Nolan M."/>
            <person name="Ohm R."/>
            <person name="Pangilinan J."/>
            <person name="Park H.-J."/>
            <person name="Ramirez L."/>
            <person name="Alfaro M."/>
            <person name="Sun H."/>
            <person name="Tritt A."/>
            <person name="Yoshinaga Y."/>
            <person name="Zwiers L.-H."/>
            <person name="Turgeon B."/>
            <person name="Goodwin S."/>
            <person name="Spatafora J."/>
            <person name="Crous P."/>
            <person name="Grigoriev I."/>
        </authorList>
    </citation>
    <scope>NUCLEOTIDE SEQUENCE</scope>
    <source>
        <strain evidence="2">CBS 675.92</strain>
    </source>
</reference>
<accession>A0A6A5TGV0</accession>
<protein>
    <recommendedName>
        <fullName evidence="1">NB-ARC domain-containing protein</fullName>
    </recommendedName>
</protein>
<dbReference type="Gene3D" id="3.40.50.1820">
    <property type="entry name" value="alpha/beta hydrolase"/>
    <property type="match status" value="1"/>
</dbReference>
<dbReference type="Gene3D" id="1.25.40.10">
    <property type="entry name" value="Tetratricopeptide repeat domain"/>
    <property type="match status" value="1"/>
</dbReference>
<feature type="domain" description="NB-ARC" evidence="1">
    <location>
        <begin position="328"/>
        <end position="481"/>
    </location>
</feature>
<dbReference type="Pfam" id="PF13424">
    <property type="entry name" value="TPR_12"/>
    <property type="match status" value="1"/>
</dbReference>
<proteinExistence type="predicted"/>
<evidence type="ECO:0000259" key="1">
    <source>
        <dbReference type="Pfam" id="PF00931"/>
    </source>
</evidence>
<dbReference type="Pfam" id="PF00931">
    <property type="entry name" value="NB-ARC"/>
    <property type="match status" value="1"/>
</dbReference>
<dbReference type="OrthoDB" id="1658288at2759"/>
<evidence type="ECO:0000313" key="3">
    <source>
        <dbReference type="Proteomes" id="UP000800035"/>
    </source>
</evidence>